<keyword evidence="6" id="KW-0503">Monooxygenase</keyword>
<keyword evidence="3 5" id="KW-0479">Metal-binding</keyword>
<dbReference type="AlphaFoldDB" id="A0A1Y1XUZ3"/>
<dbReference type="PANTHER" id="PTHR24305:SF166">
    <property type="entry name" value="CYTOCHROME P450 12A4, MITOCHONDRIAL-RELATED"/>
    <property type="match status" value="1"/>
</dbReference>
<dbReference type="PRINTS" id="PR00463">
    <property type="entry name" value="EP450I"/>
</dbReference>
<dbReference type="GO" id="GO:0020037">
    <property type="term" value="F:heme binding"/>
    <property type="evidence" value="ECO:0007669"/>
    <property type="project" value="InterPro"/>
</dbReference>
<dbReference type="InterPro" id="IPR002401">
    <property type="entry name" value="Cyt_P450_E_grp-I"/>
</dbReference>
<evidence type="ECO:0000256" key="5">
    <source>
        <dbReference type="PIRSR" id="PIRSR602401-1"/>
    </source>
</evidence>
<keyword evidence="5 6" id="KW-0349">Heme</keyword>
<dbReference type="GO" id="GO:0005506">
    <property type="term" value="F:iron ion binding"/>
    <property type="evidence" value="ECO:0007669"/>
    <property type="project" value="InterPro"/>
</dbReference>
<keyword evidence="8" id="KW-1185">Reference proteome</keyword>
<name>A0A1Y1XUZ3_9FUNG</name>
<comment type="cofactor">
    <cofactor evidence="1 5">
        <name>heme</name>
        <dbReference type="ChEBI" id="CHEBI:30413"/>
    </cofactor>
</comment>
<comment type="similarity">
    <text evidence="2 6">Belongs to the cytochrome P450 family.</text>
</comment>
<protein>
    <submittedName>
        <fullName evidence="7">Cytochrome P450</fullName>
    </submittedName>
</protein>
<evidence type="ECO:0000256" key="2">
    <source>
        <dbReference type="ARBA" id="ARBA00010617"/>
    </source>
</evidence>
<dbReference type="PROSITE" id="PS00086">
    <property type="entry name" value="CYTOCHROME_P450"/>
    <property type="match status" value="1"/>
</dbReference>
<organism evidence="7 8">
    <name type="scientific">Basidiobolus meristosporus CBS 931.73</name>
    <dbReference type="NCBI Taxonomy" id="1314790"/>
    <lineage>
        <taxon>Eukaryota</taxon>
        <taxon>Fungi</taxon>
        <taxon>Fungi incertae sedis</taxon>
        <taxon>Zoopagomycota</taxon>
        <taxon>Entomophthoromycotina</taxon>
        <taxon>Basidiobolomycetes</taxon>
        <taxon>Basidiobolales</taxon>
        <taxon>Basidiobolaceae</taxon>
        <taxon>Basidiobolus</taxon>
    </lineage>
</organism>
<gene>
    <name evidence="7" type="ORF">K493DRAFT_318575</name>
</gene>
<reference evidence="7 8" key="1">
    <citation type="submission" date="2016-07" db="EMBL/GenBank/DDBJ databases">
        <title>Pervasive Adenine N6-methylation of Active Genes in Fungi.</title>
        <authorList>
            <consortium name="DOE Joint Genome Institute"/>
            <person name="Mondo S.J."/>
            <person name="Dannebaum R.O."/>
            <person name="Kuo R.C."/>
            <person name="Labutti K."/>
            <person name="Haridas S."/>
            <person name="Kuo A."/>
            <person name="Salamov A."/>
            <person name="Ahrendt S.R."/>
            <person name="Lipzen A."/>
            <person name="Sullivan W."/>
            <person name="Andreopoulos W.B."/>
            <person name="Clum A."/>
            <person name="Lindquist E."/>
            <person name="Daum C."/>
            <person name="Ramamoorthy G.K."/>
            <person name="Gryganskyi A."/>
            <person name="Culley D."/>
            <person name="Magnuson J.K."/>
            <person name="James T.Y."/>
            <person name="O'Malley M.A."/>
            <person name="Stajich J.E."/>
            <person name="Spatafora J.W."/>
            <person name="Visel A."/>
            <person name="Grigoriev I.V."/>
        </authorList>
    </citation>
    <scope>NUCLEOTIDE SEQUENCE [LARGE SCALE GENOMIC DNA]</scope>
    <source>
        <strain evidence="7 8">CBS 931.73</strain>
    </source>
</reference>
<dbReference type="InterPro" id="IPR001128">
    <property type="entry name" value="Cyt_P450"/>
</dbReference>
<feature type="binding site" description="axial binding residue" evidence="5">
    <location>
        <position position="143"/>
    </location>
    <ligand>
        <name>heme</name>
        <dbReference type="ChEBI" id="CHEBI:30413"/>
    </ligand>
    <ligandPart>
        <name>Fe</name>
        <dbReference type="ChEBI" id="CHEBI:18248"/>
    </ligandPart>
</feature>
<dbReference type="InterPro" id="IPR050121">
    <property type="entry name" value="Cytochrome_P450_monoxygenase"/>
</dbReference>
<dbReference type="Proteomes" id="UP000193498">
    <property type="component" value="Unassembled WGS sequence"/>
</dbReference>
<dbReference type="STRING" id="1314790.A0A1Y1XUZ3"/>
<evidence type="ECO:0000256" key="6">
    <source>
        <dbReference type="RuleBase" id="RU000461"/>
    </source>
</evidence>
<keyword evidence="6" id="KW-0560">Oxidoreductase</keyword>
<dbReference type="InterPro" id="IPR036396">
    <property type="entry name" value="Cyt_P450_sf"/>
</dbReference>
<dbReference type="GO" id="GO:0004497">
    <property type="term" value="F:monooxygenase activity"/>
    <property type="evidence" value="ECO:0007669"/>
    <property type="project" value="UniProtKB-KW"/>
</dbReference>
<evidence type="ECO:0000313" key="7">
    <source>
        <dbReference type="EMBL" id="ORX89582.1"/>
    </source>
</evidence>
<dbReference type="Pfam" id="PF00067">
    <property type="entry name" value="p450"/>
    <property type="match status" value="1"/>
</dbReference>
<evidence type="ECO:0000313" key="8">
    <source>
        <dbReference type="Proteomes" id="UP000193498"/>
    </source>
</evidence>
<sequence length="201" mass="22975">MSWILYELAKNPSYQERIRRELKQAFGDVNQLDIDQDFEAAEKALNSPEIHLPFINALIQETLRLHAVVPIFQLTALQDHEIQGVHITKGTEIFLLTRVAALRSWPASDPFKFNPDQWLGQSESQTRTMHQLGFTFGHGPRVCPGRHLAESELVVLITFISANFQLSLIDIPPAEEPVMEKMQFTTYPANLHIRIAPFTME</sequence>
<dbReference type="GO" id="GO:0016705">
    <property type="term" value="F:oxidoreductase activity, acting on paired donors, with incorporation or reduction of molecular oxygen"/>
    <property type="evidence" value="ECO:0007669"/>
    <property type="project" value="InterPro"/>
</dbReference>
<evidence type="ECO:0000256" key="3">
    <source>
        <dbReference type="ARBA" id="ARBA00022723"/>
    </source>
</evidence>
<keyword evidence="4 5" id="KW-0408">Iron</keyword>
<dbReference type="InParanoid" id="A0A1Y1XUZ3"/>
<evidence type="ECO:0000256" key="4">
    <source>
        <dbReference type="ARBA" id="ARBA00023004"/>
    </source>
</evidence>
<accession>A0A1Y1XUZ3</accession>
<dbReference type="EMBL" id="MCFE01000434">
    <property type="protein sequence ID" value="ORX89582.1"/>
    <property type="molecule type" value="Genomic_DNA"/>
</dbReference>
<proteinExistence type="inferred from homology"/>
<dbReference type="PANTHER" id="PTHR24305">
    <property type="entry name" value="CYTOCHROME P450"/>
    <property type="match status" value="1"/>
</dbReference>
<dbReference type="InterPro" id="IPR017972">
    <property type="entry name" value="Cyt_P450_CS"/>
</dbReference>
<comment type="caution">
    <text evidence="7">The sequence shown here is derived from an EMBL/GenBank/DDBJ whole genome shotgun (WGS) entry which is preliminary data.</text>
</comment>
<dbReference type="Gene3D" id="1.10.630.10">
    <property type="entry name" value="Cytochrome P450"/>
    <property type="match status" value="1"/>
</dbReference>
<dbReference type="OrthoDB" id="1470350at2759"/>
<dbReference type="SUPFAM" id="SSF48264">
    <property type="entry name" value="Cytochrome P450"/>
    <property type="match status" value="1"/>
</dbReference>
<evidence type="ECO:0000256" key="1">
    <source>
        <dbReference type="ARBA" id="ARBA00001971"/>
    </source>
</evidence>
<dbReference type="PRINTS" id="PR00385">
    <property type="entry name" value="P450"/>
</dbReference>